<dbReference type="PANTHER" id="PTHR12638">
    <property type="entry name" value="PROTEIN MAGO NASHI HOMOLOG"/>
    <property type="match status" value="1"/>
</dbReference>
<comment type="caution">
    <text evidence="4">The sequence shown here is derived from an EMBL/GenBank/DDBJ whole genome shotgun (WGS) entry which is preliminary data.</text>
</comment>
<dbReference type="EMBL" id="CCBN010000022">
    <property type="protein sequence ID" value="CDO57545.1"/>
    <property type="molecule type" value="Genomic_DNA"/>
</dbReference>
<evidence type="ECO:0000256" key="3">
    <source>
        <dbReference type="ARBA" id="ARBA00023242"/>
    </source>
</evidence>
<evidence type="ECO:0000313" key="4">
    <source>
        <dbReference type="EMBL" id="CDO57545.1"/>
    </source>
</evidence>
<dbReference type="FunFam" id="3.30.1560.10:FF:000001">
    <property type="entry name" value="Protein mago nashi homolog"/>
    <property type="match status" value="1"/>
</dbReference>
<reference evidence="4" key="1">
    <citation type="submission" date="2014-03" db="EMBL/GenBank/DDBJ databases">
        <authorList>
            <person name="Casaregola S."/>
        </authorList>
    </citation>
    <scope>NUCLEOTIDE SEQUENCE [LARGE SCALE GENOMIC DNA]</scope>
    <source>
        <strain evidence="4">CLIB 918</strain>
    </source>
</reference>
<gene>
    <name evidence="4" type="ORF">BN980_GECA22s01495g</name>
</gene>
<dbReference type="Proteomes" id="UP000242525">
    <property type="component" value="Unassembled WGS sequence"/>
</dbReference>
<accession>A0A0J9XJ83</accession>
<name>A0A0J9XJ83_GEOCN</name>
<evidence type="ECO:0008006" key="6">
    <source>
        <dbReference type="Google" id="ProtNLM"/>
    </source>
</evidence>
<comment type="similarity">
    <text evidence="2">Belongs to the mago nashi family.</text>
</comment>
<dbReference type="InterPro" id="IPR004023">
    <property type="entry name" value="Mago_nashi"/>
</dbReference>
<dbReference type="GO" id="GO:0008380">
    <property type="term" value="P:RNA splicing"/>
    <property type="evidence" value="ECO:0007669"/>
    <property type="project" value="InterPro"/>
</dbReference>
<evidence type="ECO:0000256" key="1">
    <source>
        <dbReference type="ARBA" id="ARBA00004123"/>
    </source>
</evidence>
<dbReference type="GO" id="GO:0035145">
    <property type="term" value="C:exon-exon junction complex"/>
    <property type="evidence" value="ECO:0007669"/>
    <property type="project" value="InterPro"/>
</dbReference>
<proteinExistence type="inferred from homology"/>
<organism evidence="4 5">
    <name type="scientific">Geotrichum candidum</name>
    <name type="common">Oospora lactis</name>
    <name type="synonym">Dipodascus geotrichum</name>
    <dbReference type="NCBI Taxonomy" id="1173061"/>
    <lineage>
        <taxon>Eukaryota</taxon>
        <taxon>Fungi</taxon>
        <taxon>Dikarya</taxon>
        <taxon>Ascomycota</taxon>
        <taxon>Saccharomycotina</taxon>
        <taxon>Dipodascomycetes</taxon>
        <taxon>Dipodascales</taxon>
        <taxon>Dipodascaceae</taxon>
        <taxon>Geotrichum</taxon>
    </lineage>
</organism>
<dbReference type="Pfam" id="PF02792">
    <property type="entry name" value="Mago_nashi"/>
    <property type="match status" value="1"/>
</dbReference>
<sequence>MTSVINKHQSEPLYIRYYAGHQGRYGHEFLEFDIRVQDDGKSAILRYANNSNYKNDNLIRKEATISPTVVEEIRRIITESEIVHEDDKKWPPKNRDGKQELELRLGSFHISFETAKIGSLSDIQNSDDPEGLRVFYYLVNDLKAFVFSLISLHFKIKPI</sequence>
<keyword evidence="5" id="KW-1185">Reference proteome</keyword>
<dbReference type="SUPFAM" id="SSF89817">
    <property type="entry name" value="Mago nashi protein"/>
    <property type="match status" value="1"/>
</dbReference>
<dbReference type="STRING" id="1173061.A0A0J9XJ83"/>
<dbReference type="Gene3D" id="3.30.1560.10">
    <property type="entry name" value="Mago nashi"/>
    <property type="match status" value="1"/>
</dbReference>
<comment type="subcellular location">
    <subcellularLocation>
        <location evidence="1">Nucleus</location>
    </subcellularLocation>
</comment>
<protein>
    <recommendedName>
        <fullName evidence="6">Mago nashi protein</fullName>
    </recommendedName>
</protein>
<dbReference type="CDD" id="cd11295">
    <property type="entry name" value="Mago_nashi"/>
    <property type="match status" value="1"/>
</dbReference>
<dbReference type="PANTHER" id="PTHR12638:SF0">
    <property type="entry name" value="MAGO HOMOLOG, EXON JUNCTION COMPLEX SUBUNIT-RELATED"/>
    <property type="match status" value="1"/>
</dbReference>
<evidence type="ECO:0000256" key="2">
    <source>
        <dbReference type="ARBA" id="ARBA00009270"/>
    </source>
</evidence>
<dbReference type="InterPro" id="IPR036605">
    <property type="entry name" value="Mago_nashi_sf"/>
</dbReference>
<keyword evidence="3" id="KW-0539">Nucleus</keyword>
<dbReference type="OrthoDB" id="6495301at2759"/>
<dbReference type="AlphaFoldDB" id="A0A0J9XJ83"/>
<evidence type="ECO:0000313" key="5">
    <source>
        <dbReference type="Proteomes" id="UP000242525"/>
    </source>
</evidence>